<gene>
    <name evidence="4" type="ORF">GEU84_018215</name>
</gene>
<proteinExistence type="predicted"/>
<keyword evidence="2" id="KW-0472">Membrane</keyword>
<keyword evidence="2" id="KW-0812">Transmembrane</keyword>
<feature type="transmembrane region" description="Helical" evidence="2">
    <location>
        <begin position="46"/>
        <end position="63"/>
    </location>
</feature>
<comment type="caution">
    <text evidence="4">The sequence shown here is derived from an EMBL/GenBank/DDBJ whole genome shotgun (WGS) entry which is preliminary data.</text>
</comment>
<reference evidence="4" key="1">
    <citation type="submission" date="2020-05" db="EMBL/GenBank/DDBJ databases">
        <title>Fertoebacter nigrum gen. nov., sp. nov., a new member of the family Rhodobacteraceae.</title>
        <authorList>
            <person name="Szuroczki S."/>
            <person name="Abbaszade G."/>
            <person name="Buni D."/>
            <person name="Schumann P."/>
            <person name="Toth E."/>
        </authorList>
    </citation>
    <scope>NUCLEOTIDE SEQUENCE</scope>
    <source>
        <strain evidence="4">RG-N-1a</strain>
    </source>
</reference>
<evidence type="ECO:0000256" key="3">
    <source>
        <dbReference type="SAM" id="SignalP"/>
    </source>
</evidence>
<feature type="chain" id="PRO_5036475882" evidence="3">
    <location>
        <begin position="37"/>
        <end position="196"/>
    </location>
</feature>
<feature type="region of interest" description="Disordered" evidence="1">
    <location>
        <begin position="69"/>
        <end position="129"/>
    </location>
</feature>
<dbReference type="InterPro" id="IPR006311">
    <property type="entry name" value="TAT_signal"/>
</dbReference>
<keyword evidence="5" id="KW-1185">Reference proteome</keyword>
<dbReference type="PROSITE" id="PS51318">
    <property type="entry name" value="TAT"/>
    <property type="match status" value="1"/>
</dbReference>
<evidence type="ECO:0000256" key="1">
    <source>
        <dbReference type="SAM" id="MobiDB-lite"/>
    </source>
</evidence>
<feature type="signal peptide" evidence="3">
    <location>
        <begin position="1"/>
        <end position="36"/>
    </location>
</feature>
<protein>
    <submittedName>
        <fullName evidence="4">Uncharacterized protein</fullName>
    </submittedName>
</protein>
<dbReference type="EMBL" id="WHUT02000014">
    <property type="protein sequence ID" value="NUB46330.1"/>
    <property type="molecule type" value="Genomic_DNA"/>
</dbReference>
<keyword evidence="2" id="KW-1133">Transmembrane helix</keyword>
<dbReference type="AlphaFoldDB" id="A0A8X8H354"/>
<sequence>MTHSAPQELPRKSLFRRLTATLTAAAMALALTGASAAPARADGEDVAKIIAGIAALAIIAKAIDNKNDRKDKPVAVTPTHPKPPHWGHDRPRHDPPRYGRPHHDDDRYGNHRPDRPRYDRPRHDIRSPELPRSCALELRTRQGQTATVYSARCLDREGFSHRLPRQCASDYSIRGRTDRVYDARCLVSAGFRTRRG</sequence>
<evidence type="ECO:0000313" key="4">
    <source>
        <dbReference type="EMBL" id="NUB46330.1"/>
    </source>
</evidence>
<accession>A0A8X8H354</accession>
<keyword evidence="3" id="KW-0732">Signal</keyword>
<evidence type="ECO:0000256" key="2">
    <source>
        <dbReference type="SAM" id="Phobius"/>
    </source>
</evidence>
<feature type="compositionally biased region" description="Basic and acidic residues" evidence="1">
    <location>
        <begin position="86"/>
        <end position="129"/>
    </location>
</feature>
<name>A0A8X8H354_9RHOB</name>
<dbReference type="RefSeq" id="WP_152825175.1">
    <property type="nucleotide sequence ID" value="NZ_WHUT02000014.1"/>
</dbReference>
<evidence type="ECO:0000313" key="5">
    <source>
        <dbReference type="Proteomes" id="UP000484076"/>
    </source>
</evidence>
<organism evidence="4 5">
    <name type="scientific">Fertoeibacter niger</name>
    <dbReference type="NCBI Taxonomy" id="2656921"/>
    <lineage>
        <taxon>Bacteria</taxon>
        <taxon>Pseudomonadati</taxon>
        <taxon>Pseudomonadota</taxon>
        <taxon>Alphaproteobacteria</taxon>
        <taxon>Rhodobacterales</taxon>
        <taxon>Paracoccaceae</taxon>
        <taxon>Fertoeibacter</taxon>
    </lineage>
</organism>
<dbReference type="Proteomes" id="UP000484076">
    <property type="component" value="Unassembled WGS sequence"/>
</dbReference>